<evidence type="ECO:0000256" key="2">
    <source>
        <dbReference type="ARBA" id="ARBA00022475"/>
    </source>
</evidence>
<feature type="transmembrane region" description="Helical" evidence="8">
    <location>
        <begin position="117"/>
        <end position="143"/>
    </location>
</feature>
<evidence type="ECO:0000256" key="1">
    <source>
        <dbReference type="ARBA" id="ARBA00004651"/>
    </source>
</evidence>
<evidence type="ECO:0000259" key="9">
    <source>
        <dbReference type="Pfam" id="PF12821"/>
    </source>
</evidence>
<evidence type="ECO:0000256" key="3">
    <source>
        <dbReference type="ARBA" id="ARBA00022519"/>
    </source>
</evidence>
<dbReference type="AlphaFoldDB" id="A0A0R1NN60"/>
<evidence type="ECO:0000256" key="4">
    <source>
        <dbReference type="ARBA" id="ARBA00022692"/>
    </source>
</evidence>
<dbReference type="PANTHER" id="PTHR34390">
    <property type="entry name" value="UPF0442 PROTEIN YJJB-RELATED"/>
    <property type="match status" value="1"/>
</dbReference>
<evidence type="ECO:0000313" key="10">
    <source>
        <dbReference type="EMBL" id="KRL19716.1"/>
    </source>
</evidence>
<dbReference type="EMBL" id="AZEL01000079">
    <property type="protein sequence ID" value="KRL19716.1"/>
    <property type="molecule type" value="Genomic_DNA"/>
</dbReference>
<evidence type="ECO:0000256" key="7">
    <source>
        <dbReference type="ARBA" id="ARBA00034125"/>
    </source>
</evidence>
<dbReference type="PANTHER" id="PTHR34390:SF1">
    <property type="entry name" value="SUCCINATE TRANSPORTER SUBUNIT YJJB-RELATED"/>
    <property type="match status" value="1"/>
</dbReference>
<reference evidence="10 11" key="1">
    <citation type="journal article" date="2015" name="Genome Announc.">
        <title>Expanding the biotechnology potential of lactobacilli through comparative genomics of 213 strains and associated genera.</title>
        <authorList>
            <person name="Sun Z."/>
            <person name="Harris H.M."/>
            <person name="McCann A."/>
            <person name="Guo C."/>
            <person name="Argimon S."/>
            <person name="Zhang W."/>
            <person name="Yang X."/>
            <person name="Jeffery I.B."/>
            <person name="Cooney J.C."/>
            <person name="Kagawa T.F."/>
            <person name="Liu W."/>
            <person name="Song Y."/>
            <person name="Salvetti E."/>
            <person name="Wrobel A."/>
            <person name="Rasinkangas P."/>
            <person name="Parkhill J."/>
            <person name="Rea M.C."/>
            <person name="O'Sullivan O."/>
            <person name="Ritari J."/>
            <person name="Douillard F.P."/>
            <person name="Paul Ross R."/>
            <person name="Yang R."/>
            <person name="Briner A.E."/>
            <person name="Felis G.E."/>
            <person name="de Vos W.M."/>
            <person name="Barrangou R."/>
            <person name="Klaenhammer T.R."/>
            <person name="Caufield P.W."/>
            <person name="Cui Y."/>
            <person name="Zhang H."/>
            <person name="O'Toole P.W."/>
        </authorList>
    </citation>
    <scope>NUCLEOTIDE SEQUENCE [LARGE SCALE GENOMIC DNA]</scope>
    <source>
        <strain evidence="10 11">DSM 10532</strain>
    </source>
</reference>
<keyword evidence="3" id="KW-0997">Cell inner membrane</keyword>
<name>A0A0R1NN60_9LACO</name>
<feature type="domain" description="Threonine/Serine exporter ThrE" evidence="9">
    <location>
        <begin position="11"/>
        <end position="137"/>
    </location>
</feature>
<keyword evidence="2" id="KW-1003">Cell membrane</keyword>
<protein>
    <recommendedName>
        <fullName evidence="9">Threonine/Serine exporter ThrE domain-containing protein</fullName>
    </recommendedName>
</protein>
<evidence type="ECO:0000256" key="8">
    <source>
        <dbReference type="SAM" id="Phobius"/>
    </source>
</evidence>
<accession>A0A0R1NN60</accession>
<feature type="transmembrane region" description="Helical" evidence="8">
    <location>
        <begin position="7"/>
        <end position="25"/>
    </location>
</feature>
<dbReference type="Proteomes" id="UP000051311">
    <property type="component" value="Unassembled WGS sequence"/>
</dbReference>
<keyword evidence="6 8" id="KW-0472">Membrane</keyword>
<organism evidence="10 11">
    <name type="scientific">Lactobacillus gallinarum DSM 10532 = JCM 2011</name>
    <dbReference type="NCBI Taxonomy" id="1423748"/>
    <lineage>
        <taxon>Bacteria</taxon>
        <taxon>Bacillati</taxon>
        <taxon>Bacillota</taxon>
        <taxon>Bacilli</taxon>
        <taxon>Lactobacillales</taxon>
        <taxon>Lactobacillaceae</taxon>
        <taxon>Lactobacillus</taxon>
    </lineage>
</organism>
<evidence type="ECO:0000256" key="6">
    <source>
        <dbReference type="ARBA" id="ARBA00023136"/>
    </source>
</evidence>
<dbReference type="RefSeq" id="WP_056945632.1">
    <property type="nucleotide sequence ID" value="NZ_AZEL01000079.1"/>
</dbReference>
<gene>
    <name evidence="10" type="ORF">FC37_GL000397</name>
</gene>
<dbReference type="GO" id="GO:0015744">
    <property type="term" value="P:succinate transport"/>
    <property type="evidence" value="ECO:0007669"/>
    <property type="project" value="TreeGrafter"/>
</dbReference>
<evidence type="ECO:0000256" key="5">
    <source>
        <dbReference type="ARBA" id="ARBA00022989"/>
    </source>
</evidence>
<comment type="subcellular location">
    <subcellularLocation>
        <location evidence="1">Cell membrane</location>
        <topology evidence="1">Multi-pass membrane protein</topology>
    </subcellularLocation>
</comment>
<feature type="transmembrane region" description="Helical" evidence="8">
    <location>
        <begin position="57"/>
        <end position="75"/>
    </location>
</feature>
<dbReference type="GO" id="GO:0005886">
    <property type="term" value="C:plasma membrane"/>
    <property type="evidence" value="ECO:0007669"/>
    <property type="project" value="UniProtKB-SubCell"/>
</dbReference>
<evidence type="ECO:0000313" key="11">
    <source>
        <dbReference type="Proteomes" id="UP000051311"/>
    </source>
</evidence>
<keyword evidence="5 8" id="KW-1133">Transmembrane helix</keyword>
<dbReference type="Pfam" id="PF12821">
    <property type="entry name" value="ThrE_2"/>
    <property type="match status" value="1"/>
</dbReference>
<keyword evidence="4 8" id="KW-0812">Transmembrane</keyword>
<dbReference type="InterPro" id="IPR024528">
    <property type="entry name" value="ThrE_2"/>
</dbReference>
<sequence length="161" mass="18017">MPFWLEIVINVAFSYIASVGFALTINVPHRALNSSGISGAVGWMAYWFCFRLGMGRMVSNLISAFLIGILGLFFARRKKCPATIFNIPALVPLVPGMPAYQAVRALVAGNYTQGQELILRVAIVTAAIGLGFLLSTMCIEAFYRIKYRHFKKIMLYMKRKR</sequence>
<comment type="similarity">
    <text evidence="7">Belongs to the ThrE exporter (TC 2.A.79) family.</text>
</comment>
<comment type="caution">
    <text evidence="10">The sequence shown here is derived from an EMBL/GenBank/DDBJ whole genome shotgun (WGS) entry which is preliminary data.</text>
</comment>
<dbReference type="OrthoDB" id="9810047at2"/>
<dbReference type="InterPro" id="IPR050539">
    <property type="entry name" value="ThrE_Dicarb/AminoAcid_Exp"/>
</dbReference>
<dbReference type="PATRIC" id="fig|1423748.3.peg.421"/>
<dbReference type="eggNOG" id="COG3610">
    <property type="taxonomic scope" value="Bacteria"/>
</dbReference>
<dbReference type="STRING" id="1423748.FC37_GL000397"/>
<proteinExistence type="inferred from homology"/>